<dbReference type="RefSeq" id="WP_095718300.1">
    <property type="nucleotide sequence ID" value="NZ_NTGA01000017.1"/>
</dbReference>
<evidence type="ECO:0000256" key="7">
    <source>
        <dbReference type="ARBA" id="ARBA00023136"/>
    </source>
</evidence>
<evidence type="ECO:0000256" key="5">
    <source>
        <dbReference type="ARBA" id="ARBA00022781"/>
    </source>
</evidence>
<dbReference type="EMBL" id="NTGA01000017">
    <property type="protein sequence ID" value="PAY23102.1"/>
    <property type="molecule type" value="Genomic_DNA"/>
</dbReference>
<keyword evidence="10" id="KW-1003">Cell membrane</keyword>
<dbReference type="Pfam" id="PF00231">
    <property type="entry name" value="ATP-synt"/>
    <property type="match status" value="1"/>
</dbReference>
<keyword evidence="7 10" id="KW-0472">Membrane</keyword>
<dbReference type="GO" id="GO:0045259">
    <property type="term" value="C:proton-transporting ATP synthase complex"/>
    <property type="evidence" value="ECO:0007669"/>
    <property type="project" value="UniProtKB-KW"/>
</dbReference>
<protein>
    <recommendedName>
        <fullName evidence="10">ATP synthase gamma chain</fullName>
    </recommendedName>
    <alternativeName>
        <fullName evidence="10">ATP synthase F1 sector gamma subunit</fullName>
    </alternativeName>
    <alternativeName>
        <fullName evidence="10">F-ATPase gamma subunit</fullName>
    </alternativeName>
</protein>
<name>A0A2A2WPH5_9ACTN</name>
<comment type="subunit">
    <text evidence="10">F-type ATPases have 2 components, CF(1) - the catalytic core - and CF(0) - the membrane proton channel. CF(1) has five subunits: alpha(3), beta(3), gamma(1), delta(1), epsilon(1). CF(0) has three main subunits: a, b and c.</text>
</comment>
<evidence type="ECO:0000256" key="1">
    <source>
        <dbReference type="ARBA" id="ARBA00003456"/>
    </source>
</evidence>
<dbReference type="PANTHER" id="PTHR11693">
    <property type="entry name" value="ATP SYNTHASE GAMMA CHAIN"/>
    <property type="match status" value="1"/>
</dbReference>
<dbReference type="Proteomes" id="UP000218810">
    <property type="component" value="Unassembled WGS sequence"/>
</dbReference>
<dbReference type="GO" id="GO:0046933">
    <property type="term" value="F:proton-transporting ATP synthase activity, rotational mechanism"/>
    <property type="evidence" value="ECO:0007669"/>
    <property type="project" value="UniProtKB-UniRule"/>
</dbReference>
<keyword evidence="9 10" id="KW-0066">ATP synthesis</keyword>
<keyword evidence="5 10" id="KW-0375">Hydrogen ion transport</keyword>
<dbReference type="HAMAP" id="MF_00815">
    <property type="entry name" value="ATP_synth_gamma_bact"/>
    <property type="match status" value="1"/>
</dbReference>
<evidence type="ECO:0000256" key="3">
    <source>
        <dbReference type="ARBA" id="ARBA00007681"/>
    </source>
</evidence>
<dbReference type="AlphaFoldDB" id="A0A2A2WPH5"/>
<dbReference type="GO" id="GO:0042777">
    <property type="term" value="P:proton motive force-driven plasma membrane ATP synthesis"/>
    <property type="evidence" value="ECO:0007669"/>
    <property type="project" value="UniProtKB-UniRule"/>
</dbReference>
<keyword evidence="4 10" id="KW-0813">Transport</keyword>
<dbReference type="InterPro" id="IPR023632">
    <property type="entry name" value="ATP_synth_F1_gsu_CS"/>
</dbReference>
<dbReference type="NCBIfam" id="NF004145">
    <property type="entry name" value="PRK05621.1-2"/>
    <property type="match status" value="1"/>
</dbReference>
<dbReference type="SUPFAM" id="SSF52943">
    <property type="entry name" value="ATP synthase (F1-ATPase), gamma subunit"/>
    <property type="match status" value="1"/>
</dbReference>
<evidence type="ECO:0000313" key="11">
    <source>
        <dbReference type="EMBL" id="PAY23102.1"/>
    </source>
</evidence>
<reference evidence="12" key="1">
    <citation type="submission" date="2017-09" db="EMBL/GenBank/DDBJ databases">
        <authorList>
            <person name="Zhang Y."/>
            <person name="Huang X."/>
            <person name="Liu J."/>
            <person name="Lu L."/>
            <person name="Peng K."/>
        </authorList>
    </citation>
    <scope>NUCLEOTIDE SEQUENCE [LARGE SCALE GENOMIC DNA]</scope>
    <source>
        <strain evidence="12">S-XJ-1</strain>
    </source>
</reference>
<evidence type="ECO:0000256" key="2">
    <source>
        <dbReference type="ARBA" id="ARBA00004170"/>
    </source>
</evidence>
<dbReference type="InterPro" id="IPR000131">
    <property type="entry name" value="ATP_synth_F1_gsu"/>
</dbReference>
<evidence type="ECO:0000256" key="8">
    <source>
        <dbReference type="ARBA" id="ARBA00023196"/>
    </source>
</evidence>
<accession>A0A2A2WPH5</accession>
<organism evidence="11 12">
    <name type="scientific">Dietzia natronolimnaea</name>
    <dbReference type="NCBI Taxonomy" id="161920"/>
    <lineage>
        <taxon>Bacteria</taxon>
        <taxon>Bacillati</taxon>
        <taxon>Actinomycetota</taxon>
        <taxon>Actinomycetes</taxon>
        <taxon>Mycobacteriales</taxon>
        <taxon>Dietziaceae</taxon>
        <taxon>Dietzia</taxon>
    </lineage>
</organism>
<evidence type="ECO:0000313" key="12">
    <source>
        <dbReference type="Proteomes" id="UP000218810"/>
    </source>
</evidence>
<comment type="function">
    <text evidence="1 10">Produces ATP from ADP in the presence of a proton gradient across the membrane. The gamma chain is believed to be important in regulating ATPase activity and the flow of protons through the CF(0) complex.</text>
</comment>
<evidence type="ECO:0000256" key="9">
    <source>
        <dbReference type="ARBA" id="ARBA00023310"/>
    </source>
</evidence>
<dbReference type="PRINTS" id="PR00126">
    <property type="entry name" value="ATPASEGAMMA"/>
</dbReference>
<dbReference type="Gene3D" id="3.40.1380.10">
    <property type="match status" value="1"/>
</dbReference>
<keyword evidence="12" id="KW-1185">Reference proteome</keyword>
<dbReference type="GO" id="GO:0005886">
    <property type="term" value="C:plasma membrane"/>
    <property type="evidence" value="ECO:0007669"/>
    <property type="project" value="UniProtKB-SubCell"/>
</dbReference>
<dbReference type="Gene3D" id="1.10.287.80">
    <property type="entry name" value="ATP synthase, gamma subunit, helix hairpin domain"/>
    <property type="match status" value="2"/>
</dbReference>
<evidence type="ECO:0000256" key="6">
    <source>
        <dbReference type="ARBA" id="ARBA00023065"/>
    </source>
</evidence>
<evidence type="ECO:0000256" key="10">
    <source>
        <dbReference type="HAMAP-Rule" id="MF_00815"/>
    </source>
</evidence>
<comment type="similarity">
    <text evidence="3 10">Belongs to the ATPase gamma chain family.</text>
</comment>
<proteinExistence type="inferred from homology"/>
<dbReference type="InterPro" id="IPR035968">
    <property type="entry name" value="ATP_synth_F1_ATPase_gsu"/>
</dbReference>
<keyword evidence="6 10" id="KW-0406">Ion transport</keyword>
<keyword evidence="8 10" id="KW-0139">CF(1)</keyword>
<sequence>MANMRELRDRIKSVNSTKKITKAQELIATSQISKAQARVEAAQPFADQITAILTDLASASSVQHRMLNEPEDATRSAVLVVTSDRGMCGGYNHNVLKEAAELIAFLEESGREVDIYVLGNKGIVYYTFREIELAGSWHGHSQKPDYQEARPAFQLLSAAFAAGGEATFDATEFLGSDYTGDTTRKGVDEVHIVYTQFKSMLTQTPRARRLAPIETRVEVEELDLGEDMLDTSKTDFKPEVTFEPDADTLLDNLLPRYMSTRAFASLLESAASESAARRTAMKSATDNATELVEGLSREANQARQAQITQEISEIVGGAGALAASAGSD</sequence>
<evidence type="ECO:0000256" key="4">
    <source>
        <dbReference type="ARBA" id="ARBA00022448"/>
    </source>
</evidence>
<comment type="caution">
    <text evidence="11">The sequence shown here is derived from an EMBL/GenBank/DDBJ whole genome shotgun (WGS) entry which is preliminary data.</text>
</comment>
<dbReference type="PANTHER" id="PTHR11693:SF22">
    <property type="entry name" value="ATP SYNTHASE SUBUNIT GAMMA, MITOCHONDRIAL"/>
    <property type="match status" value="1"/>
</dbReference>
<comment type="subcellular location">
    <subcellularLocation>
        <location evidence="10">Cell membrane</location>
        <topology evidence="10">Peripheral membrane protein</topology>
    </subcellularLocation>
    <subcellularLocation>
        <location evidence="2">Membrane</location>
        <topology evidence="2">Peripheral membrane protein</topology>
    </subcellularLocation>
</comment>
<gene>
    <name evidence="10" type="primary">atpG</name>
    <name evidence="11" type="ORF">CEY15_09900</name>
</gene>
<dbReference type="CDD" id="cd12151">
    <property type="entry name" value="F1-ATPase_gamma"/>
    <property type="match status" value="1"/>
</dbReference>
<dbReference type="OrthoDB" id="9812769at2"/>
<dbReference type="GO" id="GO:0005524">
    <property type="term" value="F:ATP binding"/>
    <property type="evidence" value="ECO:0007669"/>
    <property type="project" value="UniProtKB-UniRule"/>
</dbReference>
<dbReference type="PROSITE" id="PS00153">
    <property type="entry name" value="ATPASE_GAMMA"/>
    <property type="match status" value="1"/>
</dbReference>
<dbReference type="NCBIfam" id="TIGR01146">
    <property type="entry name" value="ATPsyn_F1gamma"/>
    <property type="match status" value="1"/>
</dbReference>